<dbReference type="InterPro" id="IPR023577">
    <property type="entry name" value="CYTH_domain"/>
</dbReference>
<dbReference type="SMART" id="SM00880">
    <property type="entry name" value="CHAD"/>
    <property type="match status" value="1"/>
</dbReference>
<dbReference type="Gene3D" id="2.40.320.10">
    <property type="entry name" value="Hypothetical Protein Pfu-838710-001"/>
    <property type="match status" value="1"/>
</dbReference>
<dbReference type="RefSeq" id="WP_238313533.1">
    <property type="nucleotide sequence ID" value="NZ_BPQV01000014.1"/>
</dbReference>
<dbReference type="EMBL" id="BPQV01000014">
    <property type="protein sequence ID" value="GJE29240.1"/>
    <property type="molecule type" value="Genomic_DNA"/>
</dbReference>
<feature type="domain" description="CHAD" evidence="2">
    <location>
        <begin position="217"/>
        <end position="513"/>
    </location>
</feature>
<evidence type="ECO:0000313" key="3">
    <source>
        <dbReference type="EMBL" id="GJE29240.1"/>
    </source>
</evidence>
<dbReference type="PANTHER" id="PTHR39569">
    <property type="entry name" value="INORGANIC TRIPHOSPHATASE"/>
    <property type="match status" value="1"/>
</dbReference>
<dbReference type="InterPro" id="IPR033469">
    <property type="entry name" value="CYTH-like_dom_sf"/>
</dbReference>
<dbReference type="Gene3D" id="1.40.20.10">
    <property type="entry name" value="CHAD domain"/>
    <property type="match status" value="1"/>
</dbReference>
<dbReference type="InterPro" id="IPR038186">
    <property type="entry name" value="CHAD_dom_sf"/>
</dbReference>
<comment type="caution">
    <text evidence="3">The sequence shown here is derived from an EMBL/GenBank/DDBJ whole genome shotgun (WGS) entry which is preliminary data.</text>
</comment>
<reference evidence="3" key="2">
    <citation type="submission" date="2021-08" db="EMBL/GenBank/DDBJ databases">
        <authorList>
            <person name="Tani A."/>
            <person name="Ola A."/>
            <person name="Ogura Y."/>
            <person name="Katsura K."/>
            <person name="Hayashi T."/>
        </authorList>
    </citation>
    <scope>NUCLEOTIDE SEQUENCE</scope>
    <source>
        <strain evidence="3">NBRC 15689</strain>
    </source>
</reference>
<feature type="domain" description="CYTH" evidence="1">
    <location>
        <begin position="4"/>
        <end position="202"/>
    </location>
</feature>
<dbReference type="PROSITE" id="PS51707">
    <property type="entry name" value="CYTH"/>
    <property type="match status" value="1"/>
</dbReference>
<dbReference type="CDD" id="cd07756">
    <property type="entry name" value="CYTH-like_Pase_CHAD"/>
    <property type="match status" value="1"/>
</dbReference>
<evidence type="ECO:0000259" key="1">
    <source>
        <dbReference type="PROSITE" id="PS51707"/>
    </source>
</evidence>
<dbReference type="InterPro" id="IPR039013">
    <property type="entry name" value="YgiF"/>
</dbReference>
<reference evidence="3" key="1">
    <citation type="journal article" date="2021" name="Front. Microbiol.">
        <title>Comprehensive Comparative Genomics and Phenotyping of Methylobacterium Species.</title>
        <authorList>
            <person name="Alessa O."/>
            <person name="Ogura Y."/>
            <person name="Fujitani Y."/>
            <person name="Takami H."/>
            <person name="Hayashi T."/>
            <person name="Sahin N."/>
            <person name="Tani A."/>
        </authorList>
    </citation>
    <scope>NUCLEOTIDE SEQUENCE</scope>
    <source>
        <strain evidence="3">NBRC 15689</strain>
    </source>
</reference>
<evidence type="ECO:0000259" key="2">
    <source>
        <dbReference type="PROSITE" id="PS51708"/>
    </source>
</evidence>
<dbReference type="InterPro" id="IPR007899">
    <property type="entry name" value="CHAD_dom"/>
</dbReference>
<organism evidence="3 4">
    <name type="scientific">Methylobacterium organophilum</name>
    <dbReference type="NCBI Taxonomy" id="410"/>
    <lineage>
        <taxon>Bacteria</taxon>
        <taxon>Pseudomonadati</taxon>
        <taxon>Pseudomonadota</taxon>
        <taxon>Alphaproteobacteria</taxon>
        <taxon>Hyphomicrobiales</taxon>
        <taxon>Methylobacteriaceae</taxon>
        <taxon>Methylobacterium</taxon>
    </lineage>
</organism>
<keyword evidence="4" id="KW-1185">Reference proteome</keyword>
<sequence>MSGAREIELKLECDGPDLTALSAHPLLQAEAETEPLLLSATYFDTPARDLRAAGLSLRVRREGERILQTVKGASASTGLFDRPEWEREIAGNAPDPAAYADTPVAAVLAKADDATLAPLFVTAIERTARTVPYGAATIAMTLDLGRIESELGDAPVCELELELKQGQPADLFALAQALAETVPLRLGVLSKGERGDALIGERLHKPSKAGTTPLDPEGTAGEAFVQIAHGCLRHLRLNEDVFLFNRDPEALHQIRVAVRRLRSAFTLFKPMLKEDAAAERLRGEIKRVTAPFGEARNLDVFLSETLPAEIERRPHEPGLPELREKLLPKRAASYDAVLAVLGSPEWRALLIDLVTWLEAGTWHKAEGLPERDRPAVDFAADVLQRLRRRVRKRGKHLADLEPEARHRLRIEAKKLRYGAEFFAPLFSDKKARRRHKAFVVALSDMQDQLGALNDLATAHAIARMLTPQEPGAETPGPALFAAGLTAADNEAHAGDLIEKAETGFDALVDVKPFWS</sequence>
<name>A0ABQ4TE94_METOR</name>
<dbReference type="SMART" id="SM01118">
    <property type="entry name" value="CYTH"/>
    <property type="match status" value="1"/>
</dbReference>
<accession>A0ABQ4TE94</accession>
<protein>
    <recommendedName>
        <fullName evidence="5">Inorganic triphosphatase YgiF, contains CYTH and CHAD domains</fullName>
    </recommendedName>
</protein>
<dbReference type="PANTHER" id="PTHR39569:SF1">
    <property type="entry name" value="INORGANIC TRIPHOSPHATASE"/>
    <property type="match status" value="1"/>
</dbReference>
<dbReference type="SUPFAM" id="SSF55154">
    <property type="entry name" value="CYTH-like phosphatases"/>
    <property type="match status" value="1"/>
</dbReference>
<gene>
    <name evidence="3" type="ORF">LKMONMHP_4119</name>
</gene>
<dbReference type="PROSITE" id="PS51708">
    <property type="entry name" value="CHAD"/>
    <property type="match status" value="1"/>
</dbReference>
<evidence type="ECO:0008006" key="5">
    <source>
        <dbReference type="Google" id="ProtNLM"/>
    </source>
</evidence>
<evidence type="ECO:0000313" key="4">
    <source>
        <dbReference type="Proteomes" id="UP001055156"/>
    </source>
</evidence>
<dbReference type="Proteomes" id="UP001055156">
    <property type="component" value="Unassembled WGS sequence"/>
</dbReference>
<proteinExistence type="predicted"/>
<dbReference type="Pfam" id="PF05235">
    <property type="entry name" value="CHAD"/>
    <property type="match status" value="1"/>
</dbReference>
<dbReference type="Pfam" id="PF01928">
    <property type="entry name" value="CYTH"/>
    <property type="match status" value="1"/>
</dbReference>